<dbReference type="Proteomes" id="UP000245423">
    <property type="component" value="Chromosome 1"/>
</dbReference>
<proteinExistence type="predicted"/>
<name>A0A1M4PQ12_9FIRM</name>
<gene>
    <name evidence="1" type="ORF">CUESP1_2215</name>
</gene>
<organism evidence="1 2">
    <name type="scientific">[Clostridium] ultunense Esp</name>
    <dbReference type="NCBI Taxonomy" id="1288971"/>
    <lineage>
        <taxon>Bacteria</taxon>
        <taxon>Bacillati</taxon>
        <taxon>Bacillota</taxon>
        <taxon>Tissierellia</taxon>
        <taxon>Tissierellales</taxon>
        <taxon>Tepidimicrobiaceae</taxon>
        <taxon>Schnuerera</taxon>
    </lineage>
</organism>
<protein>
    <submittedName>
        <fullName evidence="1">Uncharacterized protein</fullName>
    </submittedName>
</protein>
<keyword evidence="2" id="KW-1185">Reference proteome</keyword>
<dbReference type="EMBL" id="LT669839">
    <property type="protein sequence ID" value="SHD77569.1"/>
    <property type="molecule type" value="Genomic_DNA"/>
</dbReference>
<reference evidence="1 2" key="1">
    <citation type="submission" date="2016-11" db="EMBL/GenBank/DDBJ databases">
        <authorList>
            <person name="Manzoor S."/>
        </authorList>
    </citation>
    <scope>NUCLEOTIDE SEQUENCE [LARGE SCALE GENOMIC DNA]</scope>
    <source>
        <strain evidence="1">Clostridium ultunense strain Esp</strain>
    </source>
</reference>
<evidence type="ECO:0000313" key="2">
    <source>
        <dbReference type="Proteomes" id="UP000245423"/>
    </source>
</evidence>
<sequence>MIKIIKLTCAMMVLKTDYIKTNLNIMQYNIMQMNLYLKKRWI</sequence>
<accession>A0A1M4PQ12</accession>
<evidence type="ECO:0000313" key="1">
    <source>
        <dbReference type="EMBL" id="SHD77569.1"/>
    </source>
</evidence>
<dbReference type="AlphaFoldDB" id="A0A1M4PQ12"/>